<dbReference type="InterPro" id="IPR049874">
    <property type="entry name" value="ROK_cs"/>
</dbReference>
<dbReference type="GO" id="GO:0003677">
    <property type="term" value="F:DNA binding"/>
    <property type="evidence" value="ECO:0007669"/>
    <property type="project" value="UniProtKB-KW"/>
</dbReference>
<dbReference type="PANTHER" id="PTHR18964">
    <property type="entry name" value="ROK (REPRESSOR, ORF, KINASE) FAMILY"/>
    <property type="match status" value="1"/>
</dbReference>
<dbReference type="Proteomes" id="UP000234748">
    <property type="component" value="Unassembled WGS sequence"/>
</dbReference>
<keyword evidence="3" id="KW-0119">Carbohydrate metabolism</keyword>
<dbReference type="SUPFAM" id="SSF46785">
    <property type="entry name" value="Winged helix' DNA-binding domain"/>
    <property type="match status" value="1"/>
</dbReference>
<evidence type="ECO:0000256" key="4">
    <source>
        <dbReference type="ARBA" id="ARBA00023125"/>
    </source>
</evidence>
<keyword evidence="4" id="KW-0238">DNA-binding</keyword>
<keyword evidence="3" id="KW-0859">Xylose metabolism</keyword>
<evidence type="ECO:0000313" key="5">
    <source>
        <dbReference type="EMBL" id="PLT31054.1"/>
    </source>
</evidence>
<dbReference type="Pfam" id="PF00480">
    <property type="entry name" value="ROK"/>
    <property type="match status" value="1"/>
</dbReference>
<dbReference type="RefSeq" id="WP_101640466.1">
    <property type="nucleotide sequence ID" value="NZ_PGUY01000013.1"/>
</dbReference>
<gene>
    <name evidence="5" type="ORF">CUU66_04420</name>
</gene>
<dbReference type="GO" id="GO:0016301">
    <property type="term" value="F:kinase activity"/>
    <property type="evidence" value="ECO:0007669"/>
    <property type="project" value="UniProtKB-KW"/>
</dbReference>
<dbReference type="InterPro" id="IPR043129">
    <property type="entry name" value="ATPase_NBD"/>
</dbReference>
<evidence type="ECO:0000256" key="3">
    <source>
        <dbReference type="ARBA" id="ARBA00022629"/>
    </source>
</evidence>
<dbReference type="GO" id="GO:0042732">
    <property type="term" value="P:D-xylose metabolic process"/>
    <property type="evidence" value="ECO:0007669"/>
    <property type="project" value="UniProtKB-KW"/>
</dbReference>
<evidence type="ECO:0000256" key="1">
    <source>
        <dbReference type="ARBA" id="ARBA00002486"/>
    </source>
</evidence>
<comment type="similarity">
    <text evidence="2">Belongs to the ROK (NagC/XylR) family.</text>
</comment>
<dbReference type="SUPFAM" id="SSF53067">
    <property type="entry name" value="Actin-like ATPase domain"/>
    <property type="match status" value="1"/>
</dbReference>
<comment type="caution">
    <text evidence="5">The sequence shown here is derived from an EMBL/GenBank/DDBJ whole genome shotgun (WGS) entry which is preliminary data.</text>
</comment>
<dbReference type="InterPro" id="IPR011991">
    <property type="entry name" value="ArsR-like_HTH"/>
</dbReference>
<dbReference type="InterPro" id="IPR036388">
    <property type="entry name" value="WH-like_DNA-bd_sf"/>
</dbReference>
<keyword evidence="6" id="KW-1185">Reference proteome</keyword>
<dbReference type="CDD" id="cd00090">
    <property type="entry name" value="HTH_ARSR"/>
    <property type="match status" value="1"/>
</dbReference>
<dbReference type="CDD" id="cd24076">
    <property type="entry name" value="ASKHA_ATPase_ROK_BsXylR-like"/>
    <property type="match status" value="1"/>
</dbReference>
<dbReference type="EMBL" id="PGUY01000013">
    <property type="protein sequence ID" value="PLT31054.1"/>
    <property type="molecule type" value="Genomic_DNA"/>
</dbReference>
<keyword evidence="5" id="KW-0418">Kinase</keyword>
<name>A0A2N5M9M3_9BACI</name>
<dbReference type="PROSITE" id="PS01125">
    <property type="entry name" value="ROK"/>
    <property type="match status" value="1"/>
</dbReference>
<dbReference type="InterPro" id="IPR000600">
    <property type="entry name" value="ROK"/>
</dbReference>
<dbReference type="InterPro" id="IPR036390">
    <property type="entry name" value="WH_DNA-bd_sf"/>
</dbReference>
<dbReference type="Gene3D" id="1.10.10.10">
    <property type="entry name" value="Winged helix-like DNA-binding domain superfamily/Winged helix DNA-binding domain"/>
    <property type="match status" value="1"/>
</dbReference>
<organism evidence="5 6">
    <name type="scientific">Peribacillus deserti</name>
    <dbReference type="NCBI Taxonomy" id="673318"/>
    <lineage>
        <taxon>Bacteria</taxon>
        <taxon>Bacillati</taxon>
        <taxon>Bacillota</taxon>
        <taxon>Bacilli</taxon>
        <taxon>Bacillales</taxon>
        <taxon>Bacillaceae</taxon>
        <taxon>Peribacillus</taxon>
    </lineage>
</organism>
<comment type="function">
    <text evidence="1">Transcriptional repressor of xylose-utilizing enzymes.</text>
</comment>
<reference evidence="5 6" key="1">
    <citation type="submission" date="2017-11" db="EMBL/GenBank/DDBJ databases">
        <title>Comparitive Functional Genomics of Dry Heat Resistant strains isolated from the Viking Spacecraft.</title>
        <authorList>
            <person name="Seuylemezian A."/>
            <person name="Cooper K."/>
            <person name="Vaishampayan P."/>
        </authorList>
    </citation>
    <scope>NUCLEOTIDE SEQUENCE [LARGE SCALE GENOMIC DNA]</scope>
    <source>
        <strain evidence="5 6">V1-29</strain>
    </source>
</reference>
<dbReference type="Pfam" id="PF13412">
    <property type="entry name" value="HTH_24"/>
    <property type="match status" value="1"/>
</dbReference>
<dbReference type="AlphaFoldDB" id="A0A2N5M9M3"/>
<evidence type="ECO:0000313" key="6">
    <source>
        <dbReference type="Proteomes" id="UP000234748"/>
    </source>
</evidence>
<proteinExistence type="inferred from homology"/>
<sequence>MVKNLLRGSFKLMKSMNRSLILNIIRERGSISRAEIAKLTKLTPPTVSSLVKELLQAEIIIETNLGESSGGRKPTLLTLNSEMFHVIGMDIGSQNIKTILTNINGAILKHSVVPLPAQVTNDTLLSAITDSVRSILEDTEIDEEKVVGIGVGMHGIVDADQGISVFAPNLNLHNIPIKEVLEEQFGMIVKVENDGRAMGLGELWFGNGAGIDSFVCINVGRGIGAGIIMNGRLYHGSHYISGEIGHMVIDIDGPRCTCGNYGCLQTFASGPAIVDRTKKEIRLGQFSLLSELTGGDLESVTGELIYQAAMDGDTLCRGILQRAGRYLGVGLTNLIHTVNPRRIIIGGGVSNAGDLIMDSIVETVSQRALTRPAQETEIILSKFGEDATAMGAVALILAELFTSRNTETASAL</sequence>
<accession>A0A2N5M9M3</accession>
<dbReference type="PANTHER" id="PTHR18964:SF149">
    <property type="entry name" value="BIFUNCTIONAL UDP-N-ACETYLGLUCOSAMINE 2-EPIMERASE_N-ACETYLMANNOSAMINE KINASE"/>
    <property type="match status" value="1"/>
</dbReference>
<protein>
    <submittedName>
        <fullName evidence="5">Sugar kinase</fullName>
    </submittedName>
</protein>
<keyword evidence="5" id="KW-0808">Transferase</keyword>
<dbReference type="Gene3D" id="3.30.420.40">
    <property type="match status" value="2"/>
</dbReference>
<evidence type="ECO:0000256" key="2">
    <source>
        <dbReference type="ARBA" id="ARBA00006479"/>
    </source>
</evidence>
<dbReference type="OrthoDB" id="9796533at2"/>